<keyword evidence="2" id="KW-1185">Reference proteome</keyword>
<gene>
    <name evidence="1" type="ORF">ALC56_06442</name>
</gene>
<dbReference type="Proteomes" id="UP000078541">
    <property type="component" value="Unassembled WGS sequence"/>
</dbReference>
<protein>
    <submittedName>
        <fullName evidence="1">Uncharacterized protein</fullName>
    </submittedName>
</protein>
<accession>A0A195FF77</accession>
<dbReference type="EMBL" id="KQ981625">
    <property type="protein sequence ID" value="KYN39016.1"/>
    <property type="molecule type" value="Genomic_DNA"/>
</dbReference>
<evidence type="ECO:0000313" key="2">
    <source>
        <dbReference type="Proteomes" id="UP000078541"/>
    </source>
</evidence>
<proteinExistence type="predicted"/>
<evidence type="ECO:0000313" key="1">
    <source>
        <dbReference type="EMBL" id="KYN39016.1"/>
    </source>
</evidence>
<dbReference type="AlphaFoldDB" id="A0A195FF77"/>
<feature type="non-terminal residue" evidence="1">
    <location>
        <position position="1"/>
    </location>
</feature>
<name>A0A195FF77_9HYME</name>
<organism evidence="1 2">
    <name type="scientific">Trachymyrmex septentrionalis</name>
    <dbReference type="NCBI Taxonomy" id="34720"/>
    <lineage>
        <taxon>Eukaryota</taxon>
        <taxon>Metazoa</taxon>
        <taxon>Ecdysozoa</taxon>
        <taxon>Arthropoda</taxon>
        <taxon>Hexapoda</taxon>
        <taxon>Insecta</taxon>
        <taxon>Pterygota</taxon>
        <taxon>Neoptera</taxon>
        <taxon>Endopterygota</taxon>
        <taxon>Hymenoptera</taxon>
        <taxon>Apocrita</taxon>
        <taxon>Aculeata</taxon>
        <taxon>Formicoidea</taxon>
        <taxon>Formicidae</taxon>
        <taxon>Myrmicinae</taxon>
        <taxon>Trachymyrmex</taxon>
    </lineage>
</organism>
<sequence>ERKSDPRASRTCVDAVEVHLLRRNVRVQKGDAEKCACGANGGECNATRTEPAAECSFEPNSEAVSSLSATVRRNKNEERKLYHRGCERDANFFLQESNGNAHSIQTRAAYSSEASRADPELLFRRHESRGAAAFPRNYCLPVNSRIFRQPTRGVSELESYREAVSRRNGVELWFHSGKQKC</sequence>
<reference evidence="1 2" key="1">
    <citation type="submission" date="2016-03" db="EMBL/GenBank/DDBJ databases">
        <title>Trachymyrmex septentrionalis WGS genome.</title>
        <authorList>
            <person name="Nygaard S."/>
            <person name="Hu H."/>
            <person name="Boomsma J."/>
            <person name="Zhang G."/>
        </authorList>
    </citation>
    <scope>NUCLEOTIDE SEQUENCE [LARGE SCALE GENOMIC DNA]</scope>
    <source>
        <strain evidence="1">Tsep2-gDNA-1</strain>
        <tissue evidence="1">Whole body</tissue>
    </source>
</reference>